<dbReference type="InterPro" id="IPR014722">
    <property type="entry name" value="Rib_uL2_dom2"/>
</dbReference>
<dbReference type="InterPro" id="IPR005756">
    <property type="entry name" value="Ribosomal_uL24_euk/arc"/>
</dbReference>
<organism evidence="9 10">
    <name type="scientific">Neotoma lepida</name>
    <name type="common">Desert woodrat</name>
    <dbReference type="NCBI Taxonomy" id="56216"/>
    <lineage>
        <taxon>Eukaryota</taxon>
        <taxon>Metazoa</taxon>
        <taxon>Chordata</taxon>
        <taxon>Craniata</taxon>
        <taxon>Vertebrata</taxon>
        <taxon>Euteleostomi</taxon>
        <taxon>Mammalia</taxon>
        <taxon>Eutheria</taxon>
        <taxon>Euarchontoglires</taxon>
        <taxon>Glires</taxon>
        <taxon>Rodentia</taxon>
        <taxon>Myomorpha</taxon>
        <taxon>Muroidea</taxon>
        <taxon>Cricetidae</taxon>
        <taxon>Neotominae</taxon>
        <taxon>Neotoma</taxon>
    </lineage>
</organism>
<comment type="similarity">
    <text evidence="1">Belongs to the universal ribosomal protein uL24 family.</text>
</comment>
<dbReference type="STRING" id="56216.A0A1A6GW14"/>
<dbReference type="GO" id="GO:0003723">
    <property type="term" value="F:RNA binding"/>
    <property type="evidence" value="ECO:0007669"/>
    <property type="project" value="InterPro"/>
</dbReference>
<dbReference type="AlphaFoldDB" id="A0A1A6GW14"/>
<evidence type="ECO:0000256" key="7">
    <source>
        <dbReference type="ARBA" id="ARBA00046482"/>
    </source>
</evidence>
<feature type="region of interest" description="Disordered" evidence="8">
    <location>
        <begin position="1"/>
        <end position="24"/>
    </location>
</feature>
<dbReference type="PANTHER" id="PTHR11143">
    <property type="entry name" value="60S RIBOSOMAL PROTEIN L26 FAMILY MEMBER"/>
    <property type="match status" value="1"/>
</dbReference>
<dbReference type="FunFam" id="2.30.30.30:FF:000009">
    <property type="entry name" value="60S ribosomal protein L26"/>
    <property type="match status" value="1"/>
</dbReference>
<name>A0A1A6GW14_NEOLE</name>
<evidence type="ECO:0000256" key="6">
    <source>
        <dbReference type="ARBA" id="ARBA00041212"/>
    </source>
</evidence>
<reference evidence="9 10" key="1">
    <citation type="submission" date="2016-06" db="EMBL/GenBank/DDBJ databases">
        <title>The Draft Genome Sequence and Annotation of the Desert Woodrat Neotoma lepida.</title>
        <authorList>
            <person name="Campbell M."/>
            <person name="Oakeson K.F."/>
            <person name="Yandell M."/>
            <person name="Halpert J.R."/>
            <person name="Dearing D."/>
        </authorList>
    </citation>
    <scope>NUCLEOTIDE SEQUENCE [LARGE SCALE GENOMIC DNA]</scope>
    <source>
        <strain evidence="9">417</strain>
        <tissue evidence="9">Liver</tissue>
    </source>
</reference>
<sequence length="175" mass="20343">MVNMIYSQAKDGSGDRSKNRKWHCDAPSHIRRKIMSSPVSKELRQKYNVRSMPIRKDDEVQVVRGHYKGQQLGKAVQVYRKKYVIYIERVQREKANGTTVHVGVHPSKVVITRLKLDKDRKKILERKAKSRQVGKEKGKYKEETIEKMQEAVGAYYFGEIFGEGQHVGQGREKEI</sequence>
<dbReference type="Proteomes" id="UP000092124">
    <property type="component" value="Unassembled WGS sequence"/>
</dbReference>
<dbReference type="Gene3D" id="2.30.30.30">
    <property type="match status" value="1"/>
</dbReference>
<accession>A0A1A6GW14</accession>
<evidence type="ECO:0000256" key="2">
    <source>
        <dbReference type="ARBA" id="ARBA00022980"/>
    </source>
</evidence>
<comment type="function">
    <text evidence="4">Component of the large ribosomal subunit. The ribosome is a large ribonucleoprotein complex responsible for the synthesis of proteins in the cell.</text>
</comment>
<feature type="compositionally biased region" description="Basic and acidic residues" evidence="8">
    <location>
        <begin position="12"/>
        <end position="24"/>
    </location>
</feature>
<dbReference type="InterPro" id="IPR041988">
    <property type="entry name" value="Ribosomal_uL24_KOW"/>
</dbReference>
<dbReference type="NCBIfam" id="TIGR01080">
    <property type="entry name" value="rplX_A_E"/>
    <property type="match status" value="1"/>
</dbReference>
<dbReference type="GO" id="GO:0006412">
    <property type="term" value="P:translation"/>
    <property type="evidence" value="ECO:0007669"/>
    <property type="project" value="InterPro"/>
</dbReference>
<comment type="subunit">
    <text evidence="7">Component of the large ribosomal subunit. Interacts with DHX33.</text>
</comment>
<dbReference type="GO" id="GO:0003735">
    <property type="term" value="F:structural constituent of ribosome"/>
    <property type="evidence" value="ECO:0007669"/>
    <property type="project" value="InterPro"/>
</dbReference>
<dbReference type="OrthoDB" id="1688503at2759"/>
<keyword evidence="2" id="KW-0689">Ribosomal protein</keyword>
<evidence type="ECO:0000256" key="1">
    <source>
        <dbReference type="ARBA" id="ARBA00010618"/>
    </source>
</evidence>
<evidence type="ECO:0000313" key="9">
    <source>
        <dbReference type="EMBL" id="OBS70351.1"/>
    </source>
</evidence>
<dbReference type="Pfam" id="PF16906">
    <property type="entry name" value="Ribosomal_L26"/>
    <property type="match status" value="1"/>
</dbReference>
<dbReference type="EMBL" id="LZPO01066333">
    <property type="protein sequence ID" value="OBS70351.1"/>
    <property type="molecule type" value="Genomic_DNA"/>
</dbReference>
<evidence type="ECO:0000313" key="10">
    <source>
        <dbReference type="Proteomes" id="UP000092124"/>
    </source>
</evidence>
<comment type="caution">
    <text evidence="9">The sequence shown here is derived from an EMBL/GenBank/DDBJ whole genome shotgun (WGS) entry which is preliminary data.</text>
</comment>
<evidence type="ECO:0000256" key="3">
    <source>
        <dbReference type="ARBA" id="ARBA00023274"/>
    </source>
</evidence>
<keyword evidence="3" id="KW-0687">Ribonucleoprotein</keyword>
<evidence type="ECO:0000256" key="4">
    <source>
        <dbReference type="ARBA" id="ARBA00034092"/>
    </source>
</evidence>
<evidence type="ECO:0000256" key="5">
    <source>
        <dbReference type="ARBA" id="ARBA00035206"/>
    </source>
</evidence>
<dbReference type="CDD" id="cd06089">
    <property type="entry name" value="KOW_RPL26"/>
    <property type="match status" value="1"/>
</dbReference>
<evidence type="ECO:0000256" key="8">
    <source>
        <dbReference type="SAM" id="MobiDB-lite"/>
    </source>
</evidence>
<proteinExistence type="inferred from homology"/>
<protein>
    <recommendedName>
        <fullName evidence="5">Large ribosomal subunit protein uL24</fullName>
    </recommendedName>
    <alternativeName>
        <fullName evidence="6">60S ribosomal protein L26</fullName>
    </alternativeName>
</protein>
<dbReference type="InterPro" id="IPR008991">
    <property type="entry name" value="Translation_prot_SH3-like_sf"/>
</dbReference>
<keyword evidence="10" id="KW-1185">Reference proteome</keyword>
<dbReference type="GO" id="GO:0015934">
    <property type="term" value="C:large ribosomal subunit"/>
    <property type="evidence" value="ECO:0007669"/>
    <property type="project" value="InterPro"/>
</dbReference>
<gene>
    <name evidence="9" type="ORF">A6R68_01075</name>
</gene>
<dbReference type="SUPFAM" id="SSF50104">
    <property type="entry name" value="Translation proteins SH3-like domain"/>
    <property type="match status" value="1"/>
</dbReference>